<dbReference type="Gene3D" id="3.40.630.30">
    <property type="match status" value="1"/>
</dbReference>
<protein>
    <submittedName>
        <fullName evidence="2">Ribosomal-protein-L7/L12-serine acetyltransferase</fullName>
    </submittedName>
</protein>
<proteinExistence type="predicted"/>
<dbReference type="SUPFAM" id="SSF55729">
    <property type="entry name" value="Acyl-CoA N-acyltransferases (Nat)"/>
    <property type="match status" value="1"/>
</dbReference>
<organism evidence="2 3">
    <name type="scientific">Acinetobacter populi</name>
    <dbReference type="NCBI Taxonomy" id="1582270"/>
    <lineage>
        <taxon>Bacteria</taxon>
        <taxon>Pseudomonadati</taxon>
        <taxon>Pseudomonadota</taxon>
        <taxon>Gammaproteobacteria</taxon>
        <taxon>Moraxellales</taxon>
        <taxon>Moraxellaceae</taxon>
        <taxon>Acinetobacter</taxon>
    </lineage>
</organism>
<feature type="domain" description="N-acetyltransferase" evidence="1">
    <location>
        <begin position="24"/>
        <end position="176"/>
    </location>
</feature>
<dbReference type="OrthoDB" id="9801669at2"/>
<dbReference type="InterPro" id="IPR051908">
    <property type="entry name" value="Ribosomal_N-acetyltransferase"/>
</dbReference>
<name>A0A1Z9YTT8_9GAMM</name>
<comment type="caution">
    <text evidence="2">The sequence shown here is derived from an EMBL/GenBank/DDBJ whole genome shotgun (WGS) entry which is preliminary data.</text>
</comment>
<dbReference type="GO" id="GO:0005737">
    <property type="term" value="C:cytoplasm"/>
    <property type="evidence" value="ECO:0007669"/>
    <property type="project" value="TreeGrafter"/>
</dbReference>
<dbReference type="GO" id="GO:0008999">
    <property type="term" value="F:protein-N-terminal-alanine acetyltransferase activity"/>
    <property type="evidence" value="ECO:0007669"/>
    <property type="project" value="TreeGrafter"/>
</dbReference>
<accession>A0A1Z9YTT8</accession>
<gene>
    <name evidence="2" type="ORF">CAP51_16805</name>
</gene>
<reference evidence="2 3" key="1">
    <citation type="submission" date="2017-05" db="EMBL/GenBank/DDBJ databases">
        <title>Acinetobacter populi ANC 5415 (= PBJ7), whole genome shotgun sequencing project.</title>
        <authorList>
            <person name="Nemec A."/>
            <person name="Radolfova-Krizova L."/>
        </authorList>
    </citation>
    <scope>NUCLEOTIDE SEQUENCE [LARGE SCALE GENOMIC DNA]</scope>
    <source>
        <strain evidence="2 3">PBJ7</strain>
    </source>
</reference>
<sequence>MFHLDIDQNLKLILVQPWFAPVYFEIVSTQRDYLSQWLPWVRHANSEQFFLDFIEKCQHDYQAGQSLVCGILYQEQLIGNLSFNAIRPQLKRVEIGYWLSQDYQGMGIMTKSVQALIHYAFDQLHIEKAQISVAVDNQPSRQICERLGMTLEGIISHNENVNGRILDHAIYALHHPSAQHRFHHD</sequence>
<dbReference type="GO" id="GO:1990189">
    <property type="term" value="F:protein N-terminal-serine acetyltransferase activity"/>
    <property type="evidence" value="ECO:0007669"/>
    <property type="project" value="TreeGrafter"/>
</dbReference>
<dbReference type="PANTHER" id="PTHR43441:SF11">
    <property type="entry name" value="RIBOSOMAL-PROTEIN-SERINE ACETYLTRANSFERASE"/>
    <property type="match status" value="1"/>
</dbReference>
<dbReference type="AlphaFoldDB" id="A0A1Z9YTT8"/>
<evidence type="ECO:0000259" key="1">
    <source>
        <dbReference type="PROSITE" id="PS51186"/>
    </source>
</evidence>
<evidence type="ECO:0000313" key="3">
    <source>
        <dbReference type="Proteomes" id="UP000196536"/>
    </source>
</evidence>
<evidence type="ECO:0000313" key="2">
    <source>
        <dbReference type="EMBL" id="OUY05603.1"/>
    </source>
</evidence>
<dbReference type="PANTHER" id="PTHR43441">
    <property type="entry name" value="RIBOSOMAL-PROTEIN-SERINE ACETYLTRANSFERASE"/>
    <property type="match status" value="1"/>
</dbReference>
<keyword evidence="3" id="KW-1185">Reference proteome</keyword>
<dbReference type="Pfam" id="PF13302">
    <property type="entry name" value="Acetyltransf_3"/>
    <property type="match status" value="1"/>
</dbReference>
<keyword evidence="2" id="KW-0808">Transferase</keyword>
<dbReference type="Proteomes" id="UP000196536">
    <property type="component" value="Unassembled WGS sequence"/>
</dbReference>
<dbReference type="InterPro" id="IPR000182">
    <property type="entry name" value="GNAT_dom"/>
</dbReference>
<dbReference type="RefSeq" id="WP_087621918.1">
    <property type="nucleotide sequence ID" value="NZ_NEXX01000008.1"/>
</dbReference>
<dbReference type="EMBL" id="NEXX01000008">
    <property type="protein sequence ID" value="OUY05603.1"/>
    <property type="molecule type" value="Genomic_DNA"/>
</dbReference>
<dbReference type="InterPro" id="IPR016181">
    <property type="entry name" value="Acyl_CoA_acyltransferase"/>
</dbReference>
<dbReference type="PROSITE" id="PS51186">
    <property type="entry name" value="GNAT"/>
    <property type="match status" value="1"/>
</dbReference>